<evidence type="ECO:0000256" key="2">
    <source>
        <dbReference type="ARBA" id="ARBA00010961"/>
    </source>
</evidence>
<dbReference type="AlphaFoldDB" id="A0A1M7PEA9"/>
<comment type="function">
    <text evidence="1">Required for the transposition of the insertion element.</text>
</comment>
<evidence type="ECO:0000256" key="1">
    <source>
        <dbReference type="ARBA" id="ARBA00002190"/>
    </source>
</evidence>
<dbReference type="Pfam" id="PF00872">
    <property type="entry name" value="Transposase_mut"/>
    <property type="match status" value="1"/>
</dbReference>
<sequence>MSDVIASVEAAEDIRPVELPADVLDEQLIGQLVDRARAGGLQLTGEGGLLQQLTKRVLESALEGEITDRLGYEKHDPAGAGSGNSRNGVRAKTVLTE</sequence>
<protein>
    <submittedName>
        <fullName evidence="7">Transposase, Mutator family</fullName>
    </submittedName>
</protein>
<dbReference type="EMBL" id="FRBI01000023">
    <property type="protein sequence ID" value="SHN15304.1"/>
    <property type="molecule type" value="Genomic_DNA"/>
</dbReference>
<comment type="similarity">
    <text evidence="2">Belongs to the transposase mutator family.</text>
</comment>
<evidence type="ECO:0000256" key="3">
    <source>
        <dbReference type="ARBA" id="ARBA00022578"/>
    </source>
</evidence>
<proteinExistence type="inferred from homology"/>
<dbReference type="GO" id="GO:0003677">
    <property type="term" value="F:DNA binding"/>
    <property type="evidence" value="ECO:0007669"/>
    <property type="project" value="UniProtKB-KW"/>
</dbReference>
<keyword evidence="4" id="KW-0238">DNA-binding</keyword>
<evidence type="ECO:0000256" key="4">
    <source>
        <dbReference type="ARBA" id="ARBA00023125"/>
    </source>
</evidence>
<keyword evidence="5" id="KW-0233">DNA recombination</keyword>
<dbReference type="GO" id="GO:0006313">
    <property type="term" value="P:DNA transposition"/>
    <property type="evidence" value="ECO:0007669"/>
    <property type="project" value="InterPro"/>
</dbReference>
<evidence type="ECO:0000313" key="8">
    <source>
        <dbReference type="Proteomes" id="UP000184111"/>
    </source>
</evidence>
<feature type="non-terminal residue" evidence="7">
    <location>
        <position position="97"/>
    </location>
</feature>
<keyword evidence="3" id="KW-0815">Transposition</keyword>
<evidence type="ECO:0000313" key="7">
    <source>
        <dbReference type="EMBL" id="SHN15304.1"/>
    </source>
</evidence>
<keyword evidence="8" id="KW-1185">Reference proteome</keyword>
<dbReference type="InterPro" id="IPR001207">
    <property type="entry name" value="Transposase_mutator"/>
</dbReference>
<organism evidence="7 8">
    <name type="scientific">Actinacidiphila paucisporea</name>
    <dbReference type="NCBI Taxonomy" id="310782"/>
    <lineage>
        <taxon>Bacteria</taxon>
        <taxon>Bacillati</taxon>
        <taxon>Actinomycetota</taxon>
        <taxon>Actinomycetes</taxon>
        <taxon>Kitasatosporales</taxon>
        <taxon>Streptomycetaceae</taxon>
        <taxon>Actinacidiphila</taxon>
    </lineage>
</organism>
<dbReference type="RefSeq" id="WP_200804537.1">
    <property type="nucleotide sequence ID" value="NZ_FRBI01000023.1"/>
</dbReference>
<evidence type="ECO:0000256" key="6">
    <source>
        <dbReference type="SAM" id="MobiDB-lite"/>
    </source>
</evidence>
<feature type="region of interest" description="Disordered" evidence="6">
    <location>
        <begin position="69"/>
        <end position="97"/>
    </location>
</feature>
<evidence type="ECO:0000256" key="5">
    <source>
        <dbReference type="ARBA" id="ARBA00023172"/>
    </source>
</evidence>
<dbReference type="STRING" id="310782.SAMN05216499_1231"/>
<name>A0A1M7PEA9_9ACTN</name>
<dbReference type="GO" id="GO:0004803">
    <property type="term" value="F:transposase activity"/>
    <property type="evidence" value="ECO:0007669"/>
    <property type="project" value="InterPro"/>
</dbReference>
<reference evidence="7 8" key="1">
    <citation type="submission" date="2016-11" db="EMBL/GenBank/DDBJ databases">
        <authorList>
            <person name="Jaros S."/>
            <person name="Januszkiewicz K."/>
            <person name="Wedrychowicz H."/>
        </authorList>
    </citation>
    <scope>NUCLEOTIDE SEQUENCE [LARGE SCALE GENOMIC DNA]</scope>
    <source>
        <strain evidence="7 8">CGMCC 4.2025</strain>
    </source>
</reference>
<dbReference type="Proteomes" id="UP000184111">
    <property type="component" value="Unassembled WGS sequence"/>
</dbReference>
<gene>
    <name evidence="7" type="ORF">SAMN05216499_1231</name>
</gene>
<accession>A0A1M7PEA9</accession>